<evidence type="ECO:0000313" key="13">
    <source>
        <dbReference type="EMBL" id="CAB4784235.1"/>
    </source>
</evidence>
<evidence type="ECO:0000256" key="5">
    <source>
        <dbReference type="ARBA" id="ARBA00022695"/>
    </source>
</evidence>
<keyword evidence="4" id="KW-0808">Transferase</keyword>
<evidence type="ECO:0000313" key="15">
    <source>
        <dbReference type="EMBL" id="CAB4881454.1"/>
    </source>
</evidence>
<dbReference type="HAMAP" id="MF_00065">
    <property type="entry name" value="Adenylyl_sulf_kinase"/>
    <property type="match status" value="1"/>
</dbReference>
<proteinExistence type="inferred from homology"/>
<dbReference type="NCBIfam" id="NF004035">
    <property type="entry name" value="PRK05506.1"/>
    <property type="match status" value="1"/>
</dbReference>
<dbReference type="EMBL" id="CAFBPS010000228">
    <property type="protein sequence ID" value="CAB5037964.1"/>
    <property type="molecule type" value="Genomic_DNA"/>
</dbReference>
<dbReference type="InterPro" id="IPR041757">
    <property type="entry name" value="CysN_GTP-bd"/>
</dbReference>
<evidence type="ECO:0000256" key="3">
    <source>
        <dbReference type="ARBA" id="ARBA00007237"/>
    </source>
</evidence>
<dbReference type="CDD" id="cd02027">
    <property type="entry name" value="APSK"/>
    <property type="match status" value="1"/>
</dbReference>
<evidence type="ECO:0000256" key="8">
    <source>
        <dbReference type="ARBA" id="ARBA00023134"/>
    </source>
</evidence>
<keyword evidence="8" id="KW-0342">GTP-binding</keyword>
<keyword evidence="7" id="KW-0067">ATP-binding</keyword>
<comment type="catalytic activity">
    <reaction evidence="10">
        <text>sulfate + ATP + H(+) = adenosine 5'-phosphosulfate + diphosphate</text>
        <dbReference type="Rhea" id="RHEA:18133"/>
        <dbReference type="ChEBI" id="CHEBI:15378"/>
        <dbReference type="ChEBI" id="CHEBI:16189"/>
        <dbReference type="ChEBI" id="CHEBI:30616"/>
        <dbReference type="ChEBI" id="CHEBI:33019"/>
        <dbReference type="ChEBI" id="CHEBI:58243"/>
        <dbReference type="EC" id="2.7.7.4"/>
    </reaction>
</comment>
<name>A0A6J6WLI4_9ZZZZ</name>
<evidence type="ECO:0000313" key="17">
    <source>
        <dbReference type="EMBL" id="CAB5037964.1"/>
    </source>
</evidence>
<dbReference type="Gene3D" id="3.40.50.300">
    <property type="entry name" value="P-loop containing nucleotide triphosphate hydrolases"/>
    <property type="match status" value="2"/>
</dbReference>
<dbReference type="CDD" id="cd04166">
    <property type="entry name" value="CysN_ATPS"/>
    <property type="match status" value="1"/>
</dbReference>
<dbReference type="InterPro" id="IPR002891">
    <property type="entry name" value="APS"/>
</dbReference>
<dbReference type="InterPro" id="IPR044138">
    <property type="entry name" value="CysN_II"/>
</dbReference>
<dbReference type="SUPFAM" id="SSF50465">
    <property type="entry name" value="EF-Tu/eEF-1alpha/eIF2-gamma C-terminal domain"/>
    <property type="match status" value="1"/>
</dbReference>
<evidence type="ECO:0000313" key="14">
    <source>
        <dbReference type="EMBL" id="CAB4812071.1"/>
    </source>
</evidence>
<dbReference type="EMBL" id="CAFAAL010000131">
    <property type="protein sequence ID" value="CAB4812071.1"/>
    <property type="molecule type" value="Genomic_DNA"/>
</dbReference>
<dbReference type="Gene3D" id="2.40.30.10">
    <property type="entry name" value="Translation factors"/>
    <property type="match status" value="2"/>
</dbReference>
<dbReference type="Pfam" id="PF00009">
    <property type="entry name" value="GTP_EFTU"/>
    <property type="match status" value="1"/>
</dbReference>
<keyword evidence="9" id="KW-0511">Multifunctional enzyme</keyword>
<comment type="function">
    <text evidence="1">APS kinase catalyzes the synthesis of activated sulfate.</text>
</comment>
<keyword evidence="6" id="KW-0547">Nucleotide-binding</keyword>
<dbReference type="CDD" id="cd04095">
    <property type="entry name" value="CysN_NoDQ_III"/>
    <property type="match status" value="1"/>
</dbReference>
<dbReference type="NCBIfam" id="NF003013">
    <property type="entry name" value="PRK03846.1"/>
    <property type="match status" value="1"/>
</dbReference>
<dbReference type="EMBL" id="CAFBMF010000225">
    <property type="protein sequence ID" value="CAB4917755.1"/>
    <property type="molecule type" value="Genomic_DNA"/>
</dbReference>
<accession>A0A6J6WLI4</accession>
<dbReference type="InterPro" id="IPR059117">
    <property type="entry name" value="APS_kinase_dom"/>
</dbReference>
<dbReference type="GO" id="GO:0004020">
    <property type="term" value="F:adenylylsulfate kinase activity"/>
    <property type="evidence" value="ECO:0007669"/>
    <property type="project" value="InterPro"/>
</dbReference>
<evidence type="ECO:0000256" key="7">
    <source>
        <dbReference type="ARBA" id="ARBA00022840"/>
    </source>
</evidence>
<dbReference type="FunFam" id="3.40.50.300:FF:000119">
    <property type="entry name" value="Sulfate adenylyltransferase subunit 1"/>
    <property type="match status" value="1"/>
</dbReference>
<evidence type="ECO:0000313" key="16">
    <source>
        <dbReference type="EMBL" id="CAB4917755.1"/>
    </source>
</evidence>
<sequence length="638" mass="70942">MKRLSTVKEESSSPFIKSQQEKVLLRIVVCGSVDDGKSTMIGRLLFDSKQIFDDQLEALERDSVRHGTQGESIDFALLTDGLIAEREQGITIDVAYRFFATEKRTFIVADVPGHEQYTRNMVTGASTADLAVVIIDARKGVLTQTRRHSLLVDLLGIKRVVVAINKIDLVNYQHDVFESITSEYLKYASDLHFDEIHFVPICALTGENLIFPSANMDWYQGPSLIEIAEKIPTQSNDRDLPFRMSVQAVNRPNSDFRGYMGLVSSGKIAIGDAIQILPSERESRVKGFSDFDGPRTSAVAGESVCLLLEDEVDVSRGDLLSSVSNSASLTDQFEAHLVWFGESPMIPHRSYVLKIGSREVSAQINRLKYRLDVDSNKHLEATSLQMNDIGIVNISTTSVIAFDAYDVNRDNGAFILIDRATNLTVGAGMIRHGLRRYENVRWQTLAIGREQRASLTDQKSFVLWLTGLSGSGKSTIANQIEQIFHQNGLLTYVLDGDNIRQGLNADLGFSESDRAENIRRTAEVSKLFVDAGVITLVSFISPFADERKLARDIVGTEDFFEVFVDAPLDVVEARDVKGLYAKARAGLIPNFTGIDSPYEVPTHPDLRVDTSGASIEECVKMVLRSLHDKGLIESRMYR</sequence>
<gene>
    <name evidence="12" type="ORF">UFOPK2658_00924</name>
    <name evidence="13" type="ORF">UFOPK2880_01638</name>
    <name evidence="14" type="ORF">UFOPK3004_01311</name>
    <name evidence="15" type="ORF">UFOPK3304_01685</name>
    <name evidence="16" type="ORF">UFOPK3494_01903</name>
    <name evidence="17" type="ORF">UFOPK4134_01836</name>
</gene>
<dbReference type="Pfam" id="PF01583">
    <property type="entry name" value="APS_kinase"/>
    <property type="match status" value="1"/>
</dbReference>
<reference evidence="13" key="1">
    <citation type="submission" date="2020-05" db="EMBL/GenBank/DDBJ databases">
        <authorList>
            <person name="Chiriac C."/>
            <person name="Salcher M."/>
            <person name="Ghai R."/>
            <person name="Kavagutti S V."/>
        </authorList>
    </citation>
    <scope>NUCLEOTIDE SEQUENCE</scope>
</reference>
<dbReference type="PRINTS" id="PR00315">
    <property type="entry name" value="ELONGATNFCT"/>
</dbReference>
<dbReference type="InterPro" id="IPR009001">
    <property type="entry name" value="Transl_elong_EF1A/Init_IF2_C"/>
</dbReference>
<evidence type="ECO:0000256" key="4">
    <source>
        <dbReference type="ARBA" id="ARBA00022679"/>
    </source>
</evidence>
<dbReference type="EMBL" id="CAEZYH010000032">
    <property type="protein sequence ID" value="CAB4719606.1"/>
    <property type="molecule type" value="Genomic_DNA"/>
</dbReference>
<dbReference type="GO" id="GO:0003924">
    <property type="term" value="F:GTPase activity"/>
    <property type="evidence" value="ECO:0007669"/>
    <property type="project" value="InterPro"/>
</dbReference>
<dbReference type="HAMAP" id="MF_00062">
    <property type="entry name" value="Sulf_adenylyltr_sub1"/>
    <property type="match status" value="1"/>
</dbReference>
<dbReference type="SUPFAM" id="SSF52540">
    <property type="entry name" value="P-loop containing nucleoside triphosphate hydrolases"/>
    <property type="match status" value="2"/>
</dbReference>
<dbReference type="AlphaFoldDB" id="A0A6J6WLI4"/>
<dbReference type="PROSITE" id="PS00301">
    <property type="entry name" value="G_TR_1"/>
    <property type="match status" value="1"/>
</dbReference>
<evidence type="ECO:0000313" key="12">
    <source>
        <dbReference type="EMBL" id="CAB4719606.1"/>
    </source>
</evidence>
<dbReference type="GO" id="GO:0004781">
    <property type="term" value="F:sulfate adenylyltransferase (ATP) activity"/>
    <property type="evidence" value="ECO:0007669"/>
    <property type="project" value="UniProtKB-EC"/>
</dbReference>
<dbReference type="GO" id="GO:0005525">
    <property type="term" value="F:GTP binding"/>
    <property type="evidence" value="ECO:0007669"/>
    <property type="project" value="UniProtKB-KW"/>
</dbReference>
<dbReference type="NCBIfam" id="TIGR02034">
    <property type="entry name" value="CysN"/>
    <property type="match status" value="1"/>
</dbReference>
<feature type="domain" description="Tr-type G" evidence="11">
    <location>
        <begin position="22"/>
        <end position="237"/>
    </location>
</feature>
<dbReference type="InterPro" id="IPR054696">
    <property type="entry name" value="GTP-eEF1A_C"/>
</dbReference>
<dbReference type="InterPro" id="IPR011779">
    <property type="entry name" value="SO4_adenylTrfase_lsu"/>
</dbReference>
<dbReference type="InterPro" id="IPR027417">
    <property type="entry name" value="P-loop_NTPase"/>
</dbReference>
<dbReference type="InterPro" id="IPR031157">
    <property type="entry name" value="G_TR_CS"/>
</dbReference>
<dbReference type="GO" id="GO:0005524">
    <property type="term" value="F:ATP binding"/>
    <property type="evidence" value="ECO:0007669"/>
    <property type="project" value="UniProtKB-KW"/>
</dbReference>
<dbReference type="PROSITE" id="PS51722">
    <property type="entry name" value="G_TR_2"/>
    <property type="match status" value="1"/>
</dbReference>
<dbReference type="PANTHER" id="PTHR23115">
    <property type="entry name" value="TRANSLATION FACTOR"/>
    <property type="match status" value="1"/>
</dbReference>
<dbReference type="NCBIfam" id="TIGR00455">
    <property type="entry name" value="apsK"/>
    <property type="match status" value="1"/>
</dbReference>
<evidence type="ECO:0000256" key="6">
    <source>
        <dbReference type="ARBA" id="ARBA00022741"/>
    </source>
</evidence>
<evidence type="ECO:0000256" key="10">
    <source>
        <dbReference type="ARBA" id="ARBA00049370"/>
    </source>
</evidence>
<dbReference type="InterPro" id="IPR000795">
    <property type="entry name" value="T_Tr_GTP-bd_dom"/>
</dbReference>
<dbReference type="InterPro" id="IPR050100">
    <property type="entry name" value="TRAFAC_GTPase_members"/>
</dbReference>
<dbReference type="EMBL" id="CAEZZP010000139">
    <property type="protein sequence ID" value="CAB4784235.1"/>
    <property type="molecule type" value="Genomic_DNA"/>
</dbReference>
<comment type="similarity">
    <text evidence="3">In the N-terminal section; belongs to the TRAFAC class translation factor GTPase superfamily. Classic translation factor GTPase family. CysN/NodQ subfamily.</text>
</comment>
<evidence type="ECO:0000256" key="1">
    <source>
        <dbReference type="ARBA" id="ARBA00002357"/>
    </source>
</evidence>
<dbReference type="InterPro" id="IPR044139">
    <property type="entry name" value="CysN_NoDQ_III"/>
</dbReference>
<evidence type="ECO:0000256" key="9">
    <source>
        <dbReference type="ARBA" id="ARBA00023268"/>
    </source>
</evidence>
<dbReference type="EMBL" id="CAFBLJ010000130">
    <property type="protein sequence ID" value="CAB4881454.1"/>
    <property type="molecule type" value="Genomic_DNA"/>
</dbReference>
<evidence type="ECO:0000256" key="2">
    <source>
        <dbReference type="ARBA" id="ARBA00005438"/>
    </source>
</evidence>
<dbReference type="SUPFAM" id="SSF50447">
    <property type="entry name" value="Translation proteins"/>
    <property type="match status" value="1"/>
</dbReference>
<dbReference type="NCBIfam" id="NF003478">
    <property type="entry name" value="PRK05124.1"/>
    <property type="match status" value="1"/>
</dbReference>
<comment type="similarity">
    <text evidence="2">In the C-terminal section; belongs to the APS kinase family.</text>
</comment>
<dbReference type="CDD" id="cd03695">
    <property type="entry name" value="CysN_NodQ_II"/>
    <property type="match status" value="1"/>
</dbReference>
<evidence type="ECO:0000259" key="11">
    <source>
        <dbReference type="PROSITE" id="PS51722"/>
    </source>
</evidence>
<dbReference type="GO" id="GO:0000103">
    <property type="term" value="P:sulfate assimilation"/>
    <property type="evidence" value="ECO:0007669"/>
    <property type="project" value="InterPro"/>
</dbReference>
<keyword evidence="5" id="KW-0548">Nucleotidyltransferase</keyword>
<dbReference type="Pfam" id="PF22594">
    <property type="entry name" value="GTP-eEF1A_C"/>
    <property type="match status" value="1"/>
</dbReference>
<dbReference type="InterPro" id="IPR009000">
    <property type="entry name" value="Transl_B-barrel_sf"/>
</dbReference>
<protein>
    <submittedName>
        <fullName evidence="13">Unannotated protein</fullName>
    </submittedName>
</protein>
<organism evidence="13">
    <name type="scientific">freshwater metagenome</name>
    <dbReference type="NCBI Taxonomy" id="449393"/>
    <lineage>
        <taxon>unclassified sequences</taxon>
        <taxon>metagenomes</taxon>
        <taxon>ecological metagenomes</taxon>
    </lineage>
</organism>